<comment type="caution">
    <text evidence="2">The sequence shown here is derived from an EMBL/GenBank/DDBJ whole genome shotgun (WGS) entry which is preliminary data.</text>
</comment>
<keyword evidence="1" id="KW-1133">Transmembrane helix</keyword>
<dbReference type="EMBL" id="BARS01029646">
    <property type="protein sequence ID" value="GAG06883.1"/>
    <property type="molecule type" value="Genomic_DNA"/>
</dbReference>
<accession>X0V2W6</accession>
<reference evidence="2" key="1">
    <citation type="journal article" date="2014" name="Front. Microbiol.">
        <title>High frequency of phylogenetically diverse reductive dehalogenase-homologous genes in deep subseafloor sedimentary metagenomes.</title>
        <authorList>
            <person name="Kawai M."/>
            <person name="Futagami T."/>
            <person name="Toyoda A."/>
            <person name="Takaki Y."/>
            <person name="Nishi S."/>
            <person name="Hori S."/>
            <person name="Arai W."/>
            <person name="Tsubouchi T."/>
            <person name="Morono Y."/>
            <person name="Uchiyama I."/>
            <person name="Ito T."/>
            <person name="Fujiyama A."/>
            <person name="Inagaki F."/>
            <person name="Takami H."/>
        </authorList>
    </citation>
    <scope>NUCLEOTIDE SEQUENCE</scope>
    <source>
        <strain evidence="2">Expedition CK06-06</strain>
    </source>
</reference>
<evidence type="ECO:0000256" key="1">
    <source>
        <dbReference type="SAM" id="Phobius"/>
    </source>
</evidence>
<dbReference type="AlphaFoldDB" id="X0V2W6"/>
<name>X0V2W6_9ZZZZ</name>
<organism evidence="2">
    <name type="scientific">marine sediment metagenome</name>
    <dbReference type="NCBI Taxonomy" id="412755"/>
    <lineage>
        <taxon>unclassified sequences</taxon>
        <taxon>metagenomes</taxon>
        <taxon>ecological metagenomes</taxon>
    </lineage>
</organism>
<sequence length="86" mass="9576">MANKLLKWLVLQKEGALIGGGLGLTTYFIWDRVVPKQMSVLTDIITGSQGIIDKITPNVDIKIMLFFIFVGVFCGIIVDMLYKPSK</sequence>
<keyword evidence="1" id="KW-0472">Membrane</keyword>
<evidence type="ECO:0000313" key="2">
    <source>
        <dbReference type="EMBL" id="GAG06883.1"/>
    </source>
</evidence>
<gene>
    <name evidence="2" type="ORF">S01H1_46306</name>
</gene>
<keyword evidence="1" id="KW-0812">Transmembrane</keyword>
<proteinExistence type="predicted"/>
<protein>
    <submittedName>
        <fullName evidence="2">Uncharacterized protein</fullName>
    </submittedName>
</protein>
<feature type="transmembrane region" description="Helical" evidence="1">
    <location>
        <begin position="63"/>
        <end position="82"/>
    </location>
</feature>